<dbReference type="KEGG" id="cmic:caldi_14170"/>
<keyword evidence="3" id="KW-0472">Membrane</keyword>
<evidence type="ECO:0000256" key="3">
    <source>
        <dbReference type="SAM" id="Phobius"/>
    </source>
</evidence>
<feature type="transmembrane region" description="Helical" evidence="3">
    <location>
        <begin position="124"/>
        <end position="141"/>
    </location>
</feature>
<feature type="transmembrane region" description="Helical" evidence="3">
    <location>
        <begin position="40"/>
        <end position="62"/>
    </location>
</feature>
<keyword evidence="6" id="KW-1185">Reference proteome</keyword>
<dbReference type="PROSITE" id="PS50112">
    <property type="entry name" value="PAS"/>
    <property type="match status" value="1"/>
</dbReference>
<gene>
    <name evidence="5" type="ORF">caldi_14170</name>
</gene>
<dbReference type="AlphaFoldDB" id="A0AA35CMJ7"/>
<feature type="region of interest" description="Disordered" evidence="2">
    <location>
        <begin position="455"/>
        <end position="476"/>
    </location>
</feature>
<keyword evidence="3" id="KW-1133">Transmembrane helix</keyword>
<name>A0AA35CMJ7_9FIRM</name>
<feature type="transmembrane region" description="Helical" evidence="3">
    <location>
        <begin position="299"/>
        <end position="318"/>
    </location>
</feature>
<proteinExistence type="predicted"/>
<keyword evidence="3" id="KW-0812">Transmembrane</keyword>
<feature type="domain" description="PAS" evidence="4">
    <location>
        <begin position="400"/>
        <end position="437"/>
    </location>
</feature>
<dbReference type="InterPro" id="IPR035965">
    <property type="entry name" value="PAS-like_dom_sf"/>
</dbReference>
<feature type="compositionally biased region" description="Gly residues" evidence="2">
    <location>
        <begin position="465"/>
        <end position="476"/>
    </location>
</feature>
<evidence type="ECO:0000256" key="2">
    <source>
        <dbReference type="SAM" id="MobiDB-lite"/>
    </source>
</evidence>
<feature type="transmembrane region" description="Helical" evidence="3">
    <location>
        <begin position="74"/>
        <end position="92"/>
    </location>
</feature>
<dbReference type="Proteomes" id="UP001163687">
    <property type="component" value="Chromosome"/>
</dbReference>
<evidence type="ECO:0000313" key="6">
    <source>
        <dbReference type="Proteomes" id="UP001163687"/>
    </source>
</evidence>
<organism evidence="5 6">
    <name type="scientific">Caldinitratiruptor microaerophilus</name>
    <dbReference type="NCBI Taxonomy" id="671077"/>
    <lineage>
        <taxon>Bacteria</taxon>
        <taxon>Bacillati</taxon>
        <taxon>Bacillota</taxon>
        <taxon>Clostridia</taxon>
        <taxon>Eubacteriales</taxon>
        <taxon>Symbiobacteriaceae</taxon>
        <taxon>Caldinitratiruptor</taxon>
    </lineage>
</organism>
<feature type="coiled-coil region" evidence="1">
    <location>
        <begin position="345"/>
        <end position="397"/>
    </location>
</feature>
<feature type="transmembrane region" description="Helical" evidence="3">
    <location>
        <begin position="231"/>
        <end position="257"/>
    </location>
</feature>
<feature type="transmembrane region" description="Helical" evidence="3">
    <location>
        <begin position="197"/>
        <end position="219"/>
    </location>
</feature>
<dbReference type="RefSeq" id="WP_264844377.1">
    <property type="nucleotide sequence ID" value="NZ_AP025628.1"/>
</dbReference>
<protein>
    <recommendedName>
        <fullName evidence="4">PAS domain-containing protein</fullName>
    </recommendedName>
</protein>
<feature type="transmembrane region" description="Helical" evidence="3">
    <location>
        <begin position="99"/>
        <end position="118"/>
    </location>
</feature>
<reference evidence="5" key="1">
    <citation type="submission" date="2022-03" db="EMBL/GenBank/DDBJ databases">
        <title>Complete genome sequence of Caldinitratiruptor microaerophilus.</title>
        <authorList>
            <person name="Mukaiyama R."/>
            <person name="Nishiyama T."/>
            <person name="Ueda K."/>
        </authorList>
    </citation>
    <scope>NUCLEOTIDE SEQUENCE</scope>
    <source>
        <strain evidence="5">JCM 16183</strain>
    </source>
</reference>
<dbReference type="SUPFAM" id="SSF55785">
    <property type="entry name" value="PYP-like sensor domain (PAS domain)"/>
    <property type="match status" value="1"/>
</dbReference>
<keyword evidence="1" id="KW-0175">Coiled coil</keyword>
<dbReference type="InterPro" id="IPR000014">
    <property type="entry name" value="PAS"/>
</dbReference>
<evidence type="ECO:0000259" key="4">
    <source>
        <dbReference type="PROSITE" id="PS50112"/>
    </source>
</evidence>
<feature type="transmembrane region" description="Helical" evidence="3">
    <location>
        <begin position="171"/>
        <end position="191"/>
    </location>
</feature>
<feature type="transmembrane region" description="Helical" evidence="3">
    <location>
        <begin position="6"/>
        <end position="28"/>
    </location>
</feature>
<evidence type="ECO:0000313" key="5">
    <source>
        <dbReference type="EMBL" id="BDG60327.1"/>
    </source>
</evidence>
<accession>A0AA35CMJ7</accession>
<dbReference type="EMBL" id="AP025628">
    <property type="protein sequence ID" value="BDG60327.1"/>
    <property type="molecule type" value="Genomic_DNA"/>
</dbReference>
<sequence length="476" mass="50012">MLTWLFALAGVWTGTVYYALFAVAVLVTGCADEARGRVDLAAVTLAGIEAVVGALLLAVPGAFTAPYYDPIRPALRLVGLMGLVGAAGLLVSEWSAGRLAVWGCRIVGAVFPLVIAGTLLQTRIWTGVTAWGAWVPTLLLGRWEARQEEAETPTEGEATDAAAVDRLLETWTWFLAVGVVATTALGGELAVTVPSVAHASVAATSVWNFAVHTVLSGLLTPGQRVPWRMGFLTLAIGVLLGSAGYAGHGFMMLLVVLPPLATRMAGLRGGLRTLAMGLAAVTLEEIGEAHGGGHGYLEAAAAGVANAVILAVAAGVGIRSANEMRTLVQNLREAHESLNGAYADLPVANEELLAQQEELAAQQQQIEAQNRELHQRHEELEVERDRLASALRSLQEETETRRRLAAIVEETTDLVIVADTAGRPVYWNRAAASIRGLGTRAGGAAISFLRRTACPGPRLSSRGSHPGGGAGRSLER</sequence>
<dbReference type="Gene3D" id="3.30.450.20">
    <property type="entry name" value="PAS domain"/>
    <property type="match status" value="1"/>
</dbReference>
<evidence type="ECO:0000256" key="1">
    <source>
        <dbReference type="SAM" id="Coils"/>
    </source>
</evidence>